<proteinExistence type="predicted"/>
<comment type="caution">
    <text evidence="1">The sequence shown here is derived from an EMBL/GenBank/DDBJ whole genome shotgun (WGS) entry which is preliminary data.</text>
</comment>
<reference evidence="1 2" key="1">
    <citation type="submission" date="2024-12" db="EMBL/GenBank/DDBJ databases">
        <authorList>
            <person name="Hu S."/>
        </authorList>
    </citation>
    <scope>NUCLEOTIDE SEQUENCE [LARGE SCALE GENOMIC DNA]</scope>
    <source>
        <strain evidence="1 2">P-25</strain>
    </source>
</reference>
<keyword evidence="2" id="KW-1185">Reference proteome</keyword>
<evidence type="ECO:0000313" key="1">
    <source>
        <dbReference type="EMBL" id="MFN0292428.1"/>
    </source>
</evidence>
<protein>
    <submittedName>
        <fullName evidence="1">Uncharacterized protein</fullName>
    </submittedName>
</protein>
<dbReference type="EMBL" id="SRMP02000023">
    <property type="protein sequence ID" value="MFN0292428.1"/>
    <property type="molecule type" value="Genomic_DNA"/>
</dbReference>
<dbReference type="Proteomes" id="UP001517367">
    <property type="component" value="Unassembled WGS sequence"/>
</dbReference>
<dbReference type="RefSeq" id="WP_262710737.1">
    <property type="nucleotide sequence ID" value="NZ_SRMP02000023.1"/>
</dbReference>
<sequence>MLRIGKKYGRGNDFVHTTGVRQHGANIGFKRDLSDPLEYLN</sequence>
<organism evidence="1 2">
    <name type="scientific">Pedobacter helvus</name>
    <dbReference type="NCBI Taxonomy" id="2563444"/>
    <lineage>
        <taxon>Bacteria</taxon>
        <taxon>Pseudomonadati</taxon>
        <taxon>Bacteroidota</taxon>
        <taxon>Sphingobacteriia</taxon>
        <taxon>Sphingobacteriales</taxon>
        <taxon>Sphingobacteriaceae</taxon>
        <taxon>Pedobacter</taxon>
    </lineage>
</organism>
<evidence type="ECO:0000313" key="2">
    <source>
        <dbReference type="Proteomes" id="UP001517367"/>
    </source>
</evidence>
<accession>A0ABW9JMG4</accession>
<gene>
    <name evidence="1" type="ORF">E5L68_013560</name>
</gene>
<name>A0ABW9JMG4_9SPHI</name>